<dbReference type="InterPro" id="IPR000212">
    <property type="entry name" value="DNA_helicase_UvrD/REP"/>
</dbReference>
<keyword evidence="1" id="KW-0547">Nucleotide-binding</keyword>
<evidence type="ECO:0000256" key="3">
    <source>
        <dbReference type="ARBA" id="ARBA00022806"/>
    </source>
</evidence>
<dbReference type="InterPro" id="IPR014017">
    <property type="entry name" value="DNA_helicase_UvrD-like_C"/>
</dbReference>
<gene>
    <name evidence="12" type="ORF">FN846DRAFT_940996</name>
</gene>
<evidence type="ECO:0000259" key="11">
    <source>
        <dbReference type="Pfam" id="PF13361"/>
    </source>
</evidence>
<dbReference type="PANTHER" id="PTHR11070:SF30">
    <property type="entry name" value="F-BOX DNA HELICASE 1"/>
    <property type="match status" value="1"/>
</dbReference>
<dbReference type="PANTHER" id="PTHR11070">
    <property type="entry name" value="UVRD / RECB / PCRA DNA HELICASE FAMILY MEMBER"/>
    <property type="match status" value="1"/>
</dbReference>
<evidence type="ECO:0000256" key="8">
    <source>
        <dbReference type="ARBA" id="ARBA00048988"/>
    </source>
</evidence>
<dbReference type="GO" id="GO:0003677">
    <property type="term" value="F:DNA binding"/>
    <property type="evidence" value="ECO:0007669"/>
    <property type="project" value="InterPro"/>
</dbReference>
<feature type="domain" description="UvrD-like helicase C-terminal" evidence="11">
    <location>
        <begin position="907"/>
        <end position="981"/>
    </location>
</feature>
<dbReference type="OrthoDB" id="1470711at2759"/>
<proteinExistence type="predicted"/>
<evidence type="ECO:0000256" key="1">
    <source>
        <dbReference type="ARBA" id="ARBA00022741"/>
    </source>
</evidence>
<dbReference type="GO" id="GO:0005524">
    <property type="term" value="F:ATP binding"/>
    <property type="evidence" value="ECO:0007669"/>
    <property type="project" value="UniProtKB-KW"/>
</dbReference>
<dbReference type="SUPFAM" id="SSF52540">
    <property type="entry name" value="P-loop containing nucleoside triphosphate hydrolases"/>
    <property type="match status" value="1"/>
</dbReference>
<keyword evidence="3" id="KW-0347">Helicase</keyword>
<keyword evidence="4" id="KW-0067">ATP-binding</keyword>
<dbReference type="GO" id="GO:0000724">
    <property type="term" value="P:double-strand break repair via homologous recombination"/>
    <property type="evidence" value="ECO:0007669"/>
    <property type="project" value="TreeGrafter"/>
</dbReference>
<sequence>MIPATPRPSTAGTAMGPPSISTPLTRATTPMDLDPTPASHRGLQTLPSELLLHLASYLSQQDLEALVKASPGNRSLKTLHRLTFGSRNFAPWRRRWEMFLRAQEAGLADAREKAWKAQYGPEITSTAAPFASSGQVLKDGTKGEREKHFEAVMASAFECFGFSALPETVPVLSPTTERERVMRQIRLIPDTLKFPVVDEAMVLEAIRRIFKTLPEEKGYLRLKKLGCEVDRLRKELEKATGVPPREVQKIFPLHNLWHDEVEQIYRTITAYLFFTSLIPSQLPNLVLRATPENKREAQFDEQHYALIEYFCFLGLWLDLWESQTGMVRYPRGAQPPPKRIIFDAQSRRVLGWRLKECVRKAFALKKPVMGTMTAGGKGNMGLGKRSISYHNISAPDRSGFQRSLSWRLEVTDSSGSPRSSPSPPASTLTEEQQRIVDTDLARGELLKVRAYAGTGKTRSLIEYAKQRPATKFLYVVFNKSAEIDAKIKFGPNVDCKTVHALALRVLEDISPRVYNAKALGTMPIPAHWGNKDIVDLLKLSNDKVIEDALAEPLAHMPPSKRKKRTTAESEWAAAPSYDGSQAGPQKPWPTASSVAQTVRKGLESFWASNELAVEEKFLPSHMIEKLGLKTNVVLDWVKTIWRDIMHGRAPWLPHDAYLKLLHIYGENGGDQRAFGSYDIIMFDEAQDANPCMASIILRQQKRSKTALIVAGDPYQRIYGFRGAGNEAFDDTKFPPLKTCYLTWSFRFGDEVASIANILLRAMGEKVPINGARAIDSVRAYSPYPPSSGFIPPPGEPFTVIFRKNVSLIEYAISFSLRHPEHKLNLRIQRNFQKASFFNTLREAFSLLHSGQIAKTYPLKAWKSWMELKAHVEAEAEEGGTPDSPVLSMLVQLESTLQDPQFLELLDSVEANVLSDKESHLADVVLITAHQAKGLEWDRVHVYGDFAPDFSRRNKIERVKYWREEACILYVALTRARKELVVESPLREWIAAERGWIRTFLRLSQECKGCNKSGIVINEELVLGYGSFDEKDELDMAGEFMCMDCAKLLLEQIPATDAMGPWVRKMVDVFSPDGMVAEKEGDRAVLWAERKAWDEVWRQREHAETETVEEWCRVFDRWEIWRINA</sequence>
<protein>
    <recommendedName>
        <fullName evidence="7">DNA 3'-5' helicase</fullName>
        <ecNumber evidence="7">5.6.2.4</ecNumber>
    </recommendedName>
</protein>
<dbReference type="Pfam" id="PF13361">
    <property type="entry name" value="UvrD_C"/>
    <property type="match status" value="1"/>
</dbReference>
<dbReference type="GO" id="GO:0031297">
    <property type="term" value="P:replication fork processing"/>
    <property type="evidence" value="ECO:0007669"/>
    <property type="project" value="TreeGrafter"/>
</dbReference>
<dbReference type="Gene3D" id="3.40.50.300">
    <property type="entry name" value="P-loop containing nucleotide triphosphate hydrolases"/>
    <property type="match status" value="3"/>
</dbReference>
<reference evidence="12 13" key="1">
    <citation type="submission" date="2019-09" db="EMBL/GenBank/DDBJ databases">
        <title>Draft genome of the ectomycorrhizal ascomycete Sphaerosporella brunnea.</title>
        <authorList>
            <consortium name="DOE Joint Genome Institute"/>
            <person name="Benucci G.M."/>
            <person name="Marozzi G."/>
            <person name="Antonielli L."/>
            <person name="Sanchez S."/>
            <person name="Marco P."/>
            <person name="Wang X."/>
            <person name="Falini L.B."/>
            <person name="Barry K."/>
            <person name="Haridas S."/>
            <person name="Lipzen A."/>
            <person name="Labutti K."/>
            <person name="Grigoriev I.V."/>
            <person name="Murat C."/>
            <person name="Martin F."/>
            <person name="Albertini E."/>
            <person name="Donnini D."/>
            <person name="Bonito G."/>
        </authorList>
    </citation>
    <scope>NUCLEOTIDE SEQUENCE [LARGE SCALE GENOMIC DNA]</scope>
    <source>
        <strain evidence="12 13">Sb_GMNB300</strain>
    </source>
</reference>
<dbReference type="GO" id="GO:0043138">
    <property type="term" value="F:3'-5' DNA helicase activity"/>
    <property type="evidence" value="ECO:0007669"/>
    <property type="project" value="UniProtKB-EC"/>
</dbReference>
<evidence type="ECO:0000259" key="10">
    <source>
        <dbReference type="Pfam" id="PF00580"/>
    </source>
</evidence>
<comment type="catalytic activity">
    <reaction evidence="8">
        <text>ATP + H2O = ADP + phosphate + H(+)</text>
        <dbReference type="Rhea" id="RHEA:13065"/>
        <dbReference type="ChEBI" id="CHEBI:15377"/>
        <dbReference type="ChEBI" id="CHEBI:15378"/>
        <dbReference type="ChEBI" id="CHEBI:30616"/>
        <dbReference type="ChEBI" id="CHEBI:43474"/>
        <dbReference type="ChEBI" id="CHEBI:456216"/>
        <dbReference type="EC" id="5.6.2.4"/>
    </reaction>
</comment>
<feature type="region of interest" description="Disordered" evidence="9">
    <location>
        <begin position="409"/>
        <end position="432"/>
    </location>
</feature>
<organism evidence="12 13">
    <name type="scientific">Sphaerosporella brunnea</name>
    <dbReference type="NCBI Taxonomy" id="1250544"/>
    <lineage>
        <taxon>Eukaryota</taxon>
        <taxon>Fungi</taxon>
        <taxon>Dikarya</taxon>
        <taxon>Ascomycota</taxon>
        <taxon>Pezizomycotina</taxon>
        <taxon>Pezizomycetes</taxon>
        <taxon>Pezizales</taxon>
        <taxon>Pyronemataceae</taxon>
        <taxon>Sphaerosporella</taxon>
    </lineage>
</organism>
<feature type="domain" description="UvrD-like helicase ATP-binding" evidence="10">
    <location>
        <begin position="429"/>
        <end position="729"/>
    </location>
</feature>
<dbReference type="EC" id="5.6.2.4" evidence="7"/>
<evidence type="ECO:0000256" key="6">
    <source>
        <dbReference type="ARBA" id="ARBA00034617"/>
    </source>
</evidence>
<evidence type="ECO:0000313" key="13">
    <source>
        <dbReference type="Proteomes" id="UP000326924"/>
    </source>
</evidence>
<dbReference type="InterPro" id="IPR014016">
    <property type="entry name" value="UvrD-like_ATP-bd"/>
</dbReference>
<evidence type="ECO:0000256" key="5">
    <source>
        <dbReference type="ARBA" id="ARBA00023235"/>
    </source>
</evidence>
<evidence type="ECO:0000256" key="9">
    <source>
        <dbReference type="SAM" id="MobiDB-lite"/>
    </source>
</evidence>
<dbReference type="GO" id="GO:0005634">
    <property type="term" value="C:nucleus"/>
    <property type="evidence" value="ECO:0007669"/>
    <property type="project" value="TreeGrafter"/>
</dbReference>
<evidence type="ECO:0000256" key="7">
    <source>
        <dbReference type="ARBA" id="ARBA00034808"/>
    </source>
</evidence>
<keyword evidence="13" id="KW-1185">Reference proteome</keyword>
<accession>A0A5J5F2D3</accession>
<evidence type="ECO:0000256" key="4">
    <source>
        <dbReference type="ARBA" id="ARBA00022840"/>
    </source>
</evidence>
<feature type="region of interest" description="Disordered" evidence="9">
    <location>
        <begin position="1"/>
        <end position="30"/>
    </location>
</feature>
<keyword evidence="5" id="KW-0413">Isomerase</keyword>
<dbReference type="InterPro" id="IPR027417">
    <property type="entry name" value="P-loop_NTPase"/>
</dbReference>
<name>A0A5J5F2D3_9PEZI</name>
<comment type="caution">
    <text evidence="12">The sequence shown here is derived from an EMBL/GenBank/DDBJ whole genome shotgun (WGS) entry which is preliminary data.</text>
</comment>
<dbReference type="AlphaFoldDB" id="A0A5J5F2D3"/>
<feature type="region of interest" description="Disordered" evidence="9">
    <location>
        <begin position="555"/>
        <end position="593"/>
    </location>
</feature>
<dbReference type="Proteomes" id="UP000326924">
    <property type="component" value="Unassembled WGS sequence"/>
</dbReference>
<evidence type="ECO:0000313" key="12">
    <source>
        <dbReference type="EMBL" id="KAA8909980.1"/>
    </source>
</evidence>
<comment type="catalytic activity">
    <reaction evidence="6">
        <text>Couples ATP hydrolysis with the unwinding of duplex DNA by translocating in the 3'-5' direction.</text>
        <dbReference type="EC" id="5.6.2.4"/>
    </reaction>
</comment>
<dbReference type="GO" id="GO:0016787">
    <property type="term" value="F:hydrolase activity"/>
    <property type="evidence" value="ECO:0007669"/>
    <property type="project" value="UniProtKB-KW"/>
</dbReference>
<feature type="compositionally biased region" description="Polar residues" evidence="9">
    <location>
        <begin position="19"/>
        <end position="28"/>
    </location>
</feature>
<dbReference type="InParanoid" id="A0A5J5F2D3"/>
<dbReference type="EMBL" id="VXIS01000052">
    <property type="protein sequence ID" value="KAA8909980.1"/>
    <property type="molecule type" value="Genomic_DNA"/>
</dbReference>
<dbReference type="Pfam" id="PF00580">
    <property type="entry name" value="UvrD-helicase"/>
    <property type="match status" value="1"/>
</dbReference>
<evidence type="ECO:0000256" key="2">
    <source>
        <dbReference type="ARBA" id="ARBA00022801"/>
    </source>
</evidence>
<keyword evidence="2 12" id="KW-0378">Hydrolase</keyword>